<sequence>MQTFDVLNPPFDRLTAAEADSLRRHVDVGYFRPGTVIVTQGKEADLLHVVIKGAVEARNQGALLAVLRAGDTFDARAVVHGEAGENFVAAEETLCFLIPREVIVRLVHANSAFAAFFYAEISRKLDALASWQRRESMDSVLRTRIRDARHAPAVFLSGGSTLEEAARRMLAADVDAVFVEDAGRTGLLTGHKVTRAAVIEHRPFDTPVRDLAKFDVTAVEADQFLLDALLVMTRHGNRRIAVRQDGAYVGWLRDIDLLGAFAGNAQLVPSRIDRAASIEDLREPARDIQAQGQQLHRQGVRVDAVAQVISDLNRRLYARLFALLAPAAIREAGCLFLMGSEGRGEQTYRTDQDNGLILSRPVPQAELADFRDAFSAALGELGYPPCPGEIMVRNPLWSQEADHFVNQLRLWAQAGDPDAAMNLAIFADATAVAGDPAPLQRAKTFLTEAVRGETRLLAQIANLINIAGDAANGGLVDAVFSRVGLRRNELDLKRAGLFPLVHGVRVLAIEAGIAPTGTVERIRALTQGGILEEGFGRDLASALLALMGLRFDRQLAAAQRGQGLGPVILDFDAMPTLERDLLRDSLRIVRRLREVIHVRYALGQF</sequence>
<proteinExistence type="predicted"/>
<dbReference type="CDD" id="cd05401">
    <property type="entry name" value="NT_GlnE_GlnD_like"/>
    <property type="match status" value="1"/>
</dbReference>
<dbReference type="RefSeq" id="WP_012634336.1">
    <property type="nucleotide sequence ID" value="NC_011894.1"/>
</dbReference>
<dbReference type="InterPro" id="IPR046342">
    <property type="entry name" value="CBS_dom_sf"/>
</dbReference>
<dbReference type="SUPFAM" id="SSF51206">
    <property type="entry name" value="cAMP-binding domain-like"/>
    <property type="match status" value="1"/>
</dbReference>
<dbReference type="PANTHER" id="PTHR43080">
    <property type="entry name" value="CBS DOMAIN-CONTAINING PROTEIN CBSX3, MITOCHONDRIAL"/>
    <property type="match status" value="1"/>
</dbReference>
<accession>B8IU52</accession>
<dbReference type="SUPFAM" id="SSF54631">
    <property type="entry name" value="CBS-domain pair"/>
    <property type="match status" value="1"/>
</dbReference>
<keyword evidence="3" id="KW-0808">Transferase</keyword>
<dbReference type="Gene3D" id="3.10.580.10">
    <property type="entry name" value="CBS-domain"/>
    <property type="match status" value="1"/>
</dbReference>
<dbReference type="Pfam" id="PF10335">
    <property type="entry name" value="DUF294_C"/>
    <property type="match status" value="1"/>
</dbReference>
<dbReference type="Pfam" id="PF00571">
    <property type="entry name" value="CBS"/>
    <property type="match status" value="1"/>
</dbReference>
<organism evidence="3 4">
    <name type="scientific">Methylobacterium nodulans (strain LMG 21967 / CNCM I-2342 / ORS 2060)</name>
    <dbReference type="NCBI Taxonomy" id="460265"/>
    <lineage>
        <taxon>Bacteria</taxon>
        <taxon>Pseudomonadati</taxon>
        <taxon>Pseudomonadota</taxon>
        <taxon>Alphaproteobacteria</taxon>
        <taxon>Hyphomicrobiales</taxon>
        <taxon>Methylobacteriaceae</taxon>
        <taxon>Methylobacterium</taxon>
    </lineage>
</organism>
<reference evidence="3 4" key="1">
    <citation type="submission" date="2009-01" db="EMBL/GenBank/DDBJ databases">
        <title>Complete sequence of chromosome of Methylobacterium nodulans ORS 2060.</title>
        <authorList>
            <consortium name="US DOE Joint Genome Institute"/>
            <person name="Lucas S."/>
            <person name="Copeland A."/>
            <person name="Lapidus A."/>
            <person name="Glavina del Rio T."/>
            <person name="Dalin E."/>
            <person name="Tice H."/>
            <person name="Bruce D."/>
            <person name="Goodwin L."/>
            <person name="Pitluck S."/>
            <person name="Sims D."/>
            <person name="Brettin T."/>
            <person name="Detter J.C."/>
            <person name="Han C."/>
            <person name="Larimer F."/>
            <person name="Land M."/>
            <person name="Hauser L."/>
            <person name="Kyrpides N."/>
            <person name="Ivanova N."/>
            <person name="Marx C.J."/>
            <person name="Richardson P."/>
        </authorList>
    </citation>
    <scope>NUCLEOTIDE SEQUENCE [LARGE SCALE GENOMIC DNA]</scope>
    <source>
        <strain evidence="4">LMG 21967 / CNCM I-2342 / ORS 2060</strain>
    </source>
</reference>
<name>B8IU52_METNO</name>
<dbReference type="InterPro" id="IPR005105">
    <property type="entry name" value="GlnD_Uridyltrans_N"/>
</dbReference>
<protein>
    <submittedName>
        <fullName evidence="3">Putative CBS domain and cyclic nucleotide-regulated nucleotidyltransferase</fullName>
    </submittedName>
</protein>
<dbReference type="InterPro" id="IPR014710">
    <property type="entry name" value="RmlC-like_jellyroll"/>
</dbReference>
<dbReference type="OrthoDB" id="9808528at2"/>
<feature type="domain" description="Cyclic nucleotide-binding" evidence="2">
    <location>
        <begin position="10"/>
        <end position="124"/>
    </location>
</feature>
<dbReference type="AlphaFoldDB" id="B8IU52"/>
<evidence type="ECO:0000313" key="3">
    <source>
        <dbReference type="EMBL" id="ACL55097.1"/>
    </source>
</evidence>
<dbReference type="SMART" id="SM00100">
    <property type="entry name" value="cNMP"/>
    <property type="match status" value="1"/>
</dbReference>
<dbReference type="eggNOG" id="COG2905">
    <property type="taxonomic scope" value="Bacteria"/>
</dbReference>
<dbReference type="PROSITE" id="PS50042">
    <property type="entry name" value="CNMP_BINDING_3"/>
    <property type="match status" value="1"/>
</dbReference>
<dbReference type="Proteomes" id="UP000008207">
    <property type="component" value="Chromosome"/>
</dbReference>
<dbReference type="Gene3D" id="2.60.120.10">
    <property type="entry name" value="Jelly Rolls"/>
    <property type="match status" value="1"/>
</dbReference>
<dbReference type="InterPro" id="IPR018490">
    <property type="entry name" value="cNMP-bd_dom_sf"/>
</dbReference>
<evidence type="ECO:0000313" key="4">
    <source>
        <dbReference type="Proteomes" id="UP000008207"/>
    </source>
</evidence>
<evidence type="ECO:0000256" key="1">
    <source>
        <dbReference type="ARBA" id="ARBA00023122"/>
    </source>
</evidence>
<dbReference type="SMART" id="SM00116">
    <property type="entry name" value="CBS"/>
    <property type="match status" value="2"/>
</dbReference>
<dbReference type="Pfam" id="PF00027">
    <property type="entry name" value="cNMP_binding"/>
    <property type="match status" value="1"/>
</dbReference>
<dbReference type="EMBL" id="CP001349">
    <property type="protein sequence ID" value="ACL55097.1"/>
    <property type="molecule type" value="Genomic_DNA"/>
</dbReference>
<dbReference type="Pfam" id="PF03445">
    <property type="entry name" value="DUF294"/>
    <property type="match status" value="1"/>
</dbReference>
<dbReference type="CDD" id="cd00038">
    <property type="entry name" value="CAP_ED"/>
    <property type="match status" value="1"/>
</dbReference>
<dbReference type="InterPro" id="IPR000595">
    <property type="entry name" value="cNMP-bd_dom"/>
</dbReference>
<dbReference type="KEGG" id="mno:Mnod_0046"/>
<dbReference type="InterPro" id="IPR051257">
    <property type="entry name" value="Diverse_CBS-Domain"/>
</dbReference>
<dbReference type="InterPro" id="IPR000644">
    <property type="entry name" value="CBS_dom"/>
</dbReference>
<dbReference type="InterPro" id="IPR018821">
    <property type="entry name" value="DUF294_put_nucleoTrafse_sb-bd"/>
</dbReference>
<dbReference type="GO" id="GO:0008773">
    <property type="term" value="F:[protein-PII] uridylyltransferase activity"/>
    <property type="evidence" value="ECO:0007669"/>
    <property type="project" value="InterPro"/>
</dbReference>
<evidence type="ECO:0000259" key="2">
    <source>
        <dbReference type="PROSITE" id="PS50042"/>
    </source>
</evidence>
<dbReference type="PANTHER" id="PTHR43080:SF2">
    <property type="entry name" value="CBS DOMAIN-CONTAINING PROTEIN"/>
    <property type="match status" value="1"/>
</dbReference>
<dbReference type="STRING" id="460265.Mnod_0046"/>
<keyword evidence="1" id="KW-0129">CBS domain</keyword>
<gene>
    <name evidence="3" type="ordered locus">Mnod_0046</name>
</gene>
<dbReference type="HOGENOM" id="CLU_027866_1_0_5"/>
<keyword evidence="4" id="KW-1185">Reference proteome</keyword>